<gene>
    <name evidence="4" type="ORF">MVES_002568</name>
</gene>
<keyword evidence="1" id="KW-0862">Zinc</keyword>
<dbReference type="GO" id="GO:0008270">
    <property type="term" value="F:zinc ion binding"/>
    <property type="evidence" value="ECO:0007669"/>
    <property type="project" value="UniProtKB-KW"/>
</dbReference>
<keyword evidence="1" id="KW-0863">Zinc-finger</keyword>
<dbReference type="GO" id="GO:0005634">
    <property type="term" value="C:nucleus"/>
    <property type="evidence" value="ECO:0007669"/>
    <property type="project" value="TreeGrafter"/>
</dbReference>
<evidence type="ECO:0000313" key="5">
    <source>
        <dbReference type="Proteomes" id="UP000232875"/>
    </source>
</evidence>
<dbReference type="InterPro" id="IPR034078">
    <property type="entry name" value="NFX1_fam"/>
</dbReference>
<dbReference type="Gene3D" id="3.30.40.10">
    <property type="entry name" value="Zinc/RING finger domain, C3HC4 (zinc finger)"/>
    <property type="match status" value="1"/>
</dbReference>
<feature type="compositionally biased region" description="Basic residues" evidence="2">
    <location>
        <begin position="12"/>
        <end position="30"/>
    </location>
</feature>
<keyword evidence="1" id="KW-0479">Metal-binding</keyword>
<feature type="domain" description="RING-type" evidence="3">
    <location>
        <begin position="137"/>
        <end position="201"/>
    </location>
</feature>
<evidence type="ECO:0000259" key="3">
    <source>
        <dbReference type="PROSITE" id="PS50089"/>
    </source>
</evidence>
<evidence type="ECO:0000256" key="1">
    <source>
        <dbReference type="PROSITE-ProRule" id="PRU00175"/>
    </source>
</evidence>
<dbReference type="GO" id="GO:0000122">
    <property type="term" value="P:negative regulation of transcription by RNA polymerase II"/>
    <property type="evidence" value="ECO:0007669"/>
    <property type="project" value="TreeGrafter"/>
</dbReference>
<dbReference type="PANTHER" id="PTHR12360:SF12">
    <property type="entry name" value="TRANSCRIPTIONAL REPRESSOR NF-X1"/>
    <property type="match status" value="1"/>
</dbReference>
<dbReference type="GO" id="GO:0000977">
    <property type="term" value="F:RNA polymerase II transcription regulatory region sequence-specific DNA binding"/>
    <property type="evidence" value="ECO:0007669"/>
    <property type="project" value="TreeGrafter"/>
</dbReference>
<feature type="compositionally biased region" description="Basic and acidic residues" evidence="2">
    <location>
        <begin position="58"/>
        <end position="74"/>
    </location>
</feature>
<organism evidence="4 5">
    <name type="scientific">Malassezia vespertilionis</name>
    <dbReference type="NCBI Taxonomy" id="2020962"/>
    <lineage>
        <taxon>Eukaryota</taxon>
        <taxon>Fungi</taxon>
        <taxon>Dikarya</taxon>
        <taxon>Basidiomycota</taxon>
        <taxon>Ustilaginomycotina</taxon>
        <taxon>Malasseziomycetes</taxon>
        <taxon>Malasseziales</taxon>
        <taxon>Malasseziaceae</taxon>
        <taxon>Malassezia</taxon>
    </lineage>
</organism>
<dbReference type="STRING" id="2020962.A0A2N1J9Y8"/>
<dbReference type="InterPro" id="IPR001841">
    <property type="entry name" value="Znf_RING"/>
</dbReference>
<proteinExistence type="predicted"/>
<dbReference type="InterPro" id="IPR013083">
    <property type="entry name" value="Znf_RING/FYVE/PHD"/>
</dbReference>
<dbReference type="Proteomes" id="UP000232875">
    <property type="component" value="Unassembled WGS sequence"/>
</dbReference>
<dbReference type="PANTHER" id="PTHR12360">
    <property type="entry name" value="NUCLEAR TRANSCRIPTION FACTOR, X-BOX BINDING 1 NFX1"/>
    <property type="match status" value="1"/>
</dbReference>
<dbReference type="PROSITE" id="PS50089">
    <property type="entry name" value="ZF_RING_2"/>
    <property type="match status" value="1"/>
</dbReference>
<name>A0A2N1J9Y8_9BASI</name>
<evidence type="ECO:0000313" key="4">
    <source>
        <dbReference type="EMBL" id="PKI83367.1"/>
    </source>
</evidence>
<dbReference type="CDD" id="cd16492">
    <property type="entry name" value="RING-CH-C4HC3_NFX1-like"/>
    <property type="match status" value="1"/>
</dbReference>
<dbReference type="GO" id="GO:0000981">
    <property type="term" value="F:DNA-binding transcription factor activity, RNA polymerase II-specific"/>
    <property type="evidence" value="ECO:0007669"/>
    <property type="project" value="TreeGrafter"/>
</dbReference>
<dbReference type="AlphaFoldDB" id="A0A2N1J9Y8"/>
<dbReference type="EMBL" id="KZ454991">
    <property type="protein sequence ID" value="PKI83367.1"/>
    <property type="molecule type" value="Genomic_DNA"/>
</dbReference>
<reference evidence="4 5" key="1">
    <citation type="submission" date="2017-10" db="EMBL/GenBank/DDBJ databases">
        <title>A novel species of cold-tolerant Malassezia isolated from bats.</title>
        <authorList>
            <person name="Lorch J.M."/>
            <person name="Palmer J.M."/>
            <person name="Vanderwolf K.J."/>
            <person name="Schmidt K.Z."/>
            <person name="Verant M.L."/>
            <person name="Weller T.J."/>
            <person name="Blehert D.S."/>
        </authorList>
    </citation>
    <scope>NUCLEOTIDE SEQUENCE [LARGE SCALE GENOMIC DNA]</scope>
    <source>
        <strain evidence="4 5">NWHC:44797-103</strain>
    </source>
</reference>
<evidence type="ECO:0000256" key="2">
    <source>
        <dbReference type="SAM" id="MobiDB-lite"/>
    </source>
</evidence>
<dbReference type="OrthoDB" id="6512771at2759"/>
<protein>
    <recommendedName>
        <fullName evidence="3">RING-type domain-containing protein</fullName>
    </recommendedName>
</protein>
<dbReference type="CDD" id="cd06008">
    <property type="entry name" value="NF-X1-zinc-finger"/>
    <property type="match status" value="1"/>
</dbReference>
<feature type="region of interest" description="Disordered" evidence="2">
    <location>
        <begin position="1"/>
        <end position="93"/>
    </location>
</feature>
<keyword evidence="5" id="KW-1185">Reference proteome</keyword>
<accession>A0A2N1J9Y8</accession>
<sequence length="609" mass="66077">MSVSMEGADRPRKTHAAHERRKGRRGKKAQHQQSVHARALDPAAPSFEPAAPTQPRFARREGRAPCRDAAKDAAHSPADPNPPKRASAARSRRKFGTKLGTAHAHDAPDMGVAPVLPPDADLRTRQIAALSHNEYDCTICYNTVARKDAVWSCTRCYTVLHLHCVRKWADRSVKQIEERNAMHEDEQIRRTKGSWRCPGCQDVRTAVPTEYRCWCQRSKELLCGDRDPSTAALHIASAWSCGAVCDAPFACGHHTCKKTCHVRAPSTPRCPYDPSVATTCACGRIPVRGRSDCRDPIPSATAENTTYQATLSKRHAAIQELDPDALHACDEPSAQDAVLACTSACTTAQRNAKFASALGLVRDTSKVAYEEELLRFASSERRTANALEEVLADFIQSPRATQLLRAALCQRGVRVNAAVLQTAMLLSRHYGLETETCTEDGVLRMGVLPPSGVGVDVKLRRARHARIPSMVLTEYLDTHPDRAKRAAAARLATRTAQPAPCNAVQIVPVPAHLRGALDAVLAPATLGGRRSWRLVQTEDAAFLTDITLESLSLAAVASSAAPPAYATLSPRERRLGGLVDELNAVLGGAMQAVLVAYEAGRVERVCRGA</sequence>